<feature type="transmembrane region" description="Helical" evidence="1">
    <location>
        <begin position="47"/>
        <end position="69"/>
    </location>
</feature>
<evidence type="ECO:0000313" key="3">
    <source>
        <dbReference type="Proteomes" id="UP000217935"/>
    </source>
</evidence>
<sequence>MLNAIQTKVARGARRAAWASVGLLLLLVGTGFLTVAAWLVLSALHGAQFAALVIGLLYVGAGLMALALATKRQTPPTPLASPSGPTQQDLFARIALAFGEGVQAGRSMRR</sequence>
<keyword evidence="1" id="KW-0472">Membrane</keyword>
<proteinExistence type="predicted"/>
<organism evidence="2 3">
    <name type="scientific">Celeribacter ethanolicus</name>
    <dbReference type="NCBI Taxonomy" id="1758178"/>
    <lineage>
        <taxon>Bacteria</taxon>
        <taxon>Pseudomonadati</taxon>
        <taxon>Pseudomonadota</taxon>
        <taxon>Alphaproteobacteria</taxon>
        <taxon>Rhodobacterales</taxon>
        <taxon>Roseobacteraceae</taxon>
        <taxon>Celeribacter</taxon>
    </lineage>
</organism>
<dbReference type="Proteomes" id="UP000217935">
    <property type="component" value="Chromosome"/>
</dbReference>
<keyword evidence="3" id="KW-1185">Reference proteome</keyword>
<protein>
    <recommendedName>
        <fullName evidence="4">Phage holin family protein</fullName>
    </recommendedName>
</protein>
<dbReference type="InterPro" id="IPR009937">
    <property type="entry name" value="Phage_holin_3_6"/>
</dbReference>
<keyword evidence="1" id="KW-0812">Transmembrane</keyword>
<dbReference type="AlphaFoldDB" id="A0A291GEH2"/>
<evidence type="ECO:0000256" key="1">
    <source>
        <dbReference type="SAM" id="Phobius"/>
    </source>
</evidence>
<evidence type="ECO:0000313" key="2">
    <source>
        <dbReference type="EMBL" id="ATG48581.1"/>
    </source>
</evidence>
<feature type="transmembrane region" description="Helical" evidence="1">
    <location>
        <begin position="21"/>
        <end position="41"/>
    </location>
</feature>
<dbReference type="EMBL" id="CP022196">
    <property type="protein sequence ID" value="ATG48581.1"/>
    <property type="molecule type" value="Genomic_DNA"/>
</dbReference>
<dbReference type="RefSeq" id="WP_096806316.1">
    <property type="nucleotide sequence ID" value="NZ_CP022196.1"/>
</dbReference>
<dbReference type="OrthoDB" id="7874165at2"/>
<dbReference type="STRING" id="1758178.GCA_001550095_01952"/>
<dbReference type="Pfam" id="PF07332">
    <property type="entry name" value="Phage_holin_3_6"/>
    <property type="match status" value="1"/>
</dbReference>
<accession>A0A291GEH2</accession>
<dbReference type="KEGG" id="ceh:CEW89_14065"/>
<keyword evidence="1" id="KW-1133">Transmembrane helix</keyword>
<name>A0A291GEH2_9RHOB</name>
<reference evidence="2 3" key="1">
    <citation type="submission" date="2017-06" db="EMBL/GenBank/DDBJ databases">
        <title>Celeribacter sp. TSPH2 complete genome sequence.</title>
        <authorList>
            <person name="Woo J.-H."/>
            <person name="Kim H.-S."/>
        </authorList>
    </citation>
    <scope>NUCLEOTIDE SEQUENCE [LARGE SCALE GENOMIC DNA]</scope>
    <source>
        <strain evidence="2 3">TSPH2</strain>
    </source>
</reference>
<evidence type="ECO:0008006" key="4">
    <source>
        <dbReference type="Google" id="ProtNLM"/>
    </source>
</evidence>
<gene>
    <name evidence="2" type="ORF">CEW89_14065</name>
</gene>